<dbReference type="InterPro" id="IPR016181">
    <property type="entry name" value="Acyl_CoA_acyltransferase"/>
</dbReference>
<accession>A0A9Q6IE04</accession>
<evidence type="ECO:0000313" key="2">
    <source>
        <dbReference type="EMBL" id="PYC33823.1"/>
    </source>
</evidence>
<dbReference type="AlphaFoldDB" id="A0A9Q6IE04"/>
<dbReference type="InterPro" id="IPR000182">
    <property type="entry name" value="GNAT_dom"/>
</dbReference>
<dbReference type="PANTHER" id="PTHR43610:SF1">
    <property type="entry name" value="N-ACETYLTRANSFERASE DOMAIN-CONTAINING PROTEIN"/>
    <property type="match status" value="1"/>
</dbReference>
<dbReference type="SUPFAM" id="SSF55729">
    <property type="entry name" value="Acyl-CoA N-acyltransferases (Nat)"/>
    <property type="match status" value="1"/>
</dbReference>
<dbReference type="EMBL" id="QJRN01000012">
    <property type="protein sequence ID" value="PYC33823.1"/>
    <property type="molecule type" value="Genomic_DNA"/>
</dbReference>
<dbReference type="Pfam" id="PF13302">
    <property type="entry name" value="Acetyltransf_3"/>
    <property type="match status" value="1"/>
</dbReference>
<comment type="caution">
    <text evidence="2">The sequence shown here is derived from an EMBL/GenBank/DDBJ whole genome shotgun (WGS) entry which is preliminary data.</text>
</comment>
<organism evidence="2 3">
    <name type="scientific">Pseudomonas protegens</name>
    <dbReference type="NCBI Taxonomy" id="380021"/>
    <lineage>
        <taxon>Bacteria</taxon>
        <taxon>Pseudomonadati</taxon>
        <taxon>Pseudomonadota</taxon>
        <taxon>Gammaproteobacteria</taxon>
        <taxon>Pseudomonadales</taxon>
        <taxon>Pseudomonadaceae</taxon>
        <taxon>Pseudomonas</taxon>
    </lineage>
</organism>
<feature type="domain" description="N-acetyltransferase" evidence="1">
    <location>
        <begin position="23"/>
        <end position="127"/>
    </location>
</feature>
<dbReference type="Gene3D" id="3.40.630.30">
    <property type="match status" value="1"/>
</dbReference>
<gene>
    <name evidence="2" type="ORF">DMX08_19110</name>
</gene>
<protein>
    <submittedName>
        <fullName evidence="2">N-acetyltransferase</fullName>
    </submittedName>
</protein>
<name>A0A9Q6IE04_9PSED</name>
<sequence length="156" mass="18529">MYCRARGEADPKSSFLSDRLRPCPTRYQESVFHHWFNEALASKGALIVIDRSHNQVIGSSRYYEFDEKKREVTIGYTFLARDRWGGETNRELKHLMLPHAFQWVDTVWFNVDSQNVRSQRAMEKIGGRLSHRAIRQLTDRTQEYLLYKIDKPSRFD</sequence>
<evidence type="ECO:0000313" key="3">
    <source>
        <dbReference type="Proteomes" id="UP000248188"/>
    </source>
</evidence>
<dbReference type="RefSeq" id="WP_110652660.1">
    <property type="nucleotide sequence ID" value="NZ_QJRN01000012.1"/>
</dbReference>
<dbReference type="GO" id="GO:0016747">
    <property type="term" value="F:acyltransferase activity, transferring groups other than amino-acyl groups"/>
    <property type="evidence" value="ECO:0007669"/>
    <property type="project" value="InterPro"/>
</dbReference>
<dbReference type="Proteomes" id="UP000248188">
    <property type="component" value="Unassembled WGS sequence"/>
</dbReference>
<evidence type="ECO:0000259" key="1">
    <source>
        <dbReference type="Pfam" id="PF13302"/>
    </source>
</evidence>
<dbReference type="PANTHER" id="PTHR43610">
    <property type="entry name" value="BLL6696 PROTEIN"/>
    <property type="match status" value="1"/>
</dbReference>
<reference evidence="2 3" key="1">
    <citation type="submission" date="2018-06" db="EMBL/GenBank/DDBJ databases">
        <title>Pseudomonas diversity within urban Lake Michigan freshwaters.</title>
        <authorList>
            <person name="Batrich M."/>
            <person name="Hatzopoulos T."/>
            <person name="Putonti C."/>
        </authorList>
    </citation>
    <scope>NUCLEOTIDE SEQUENCE [LARGE SCALE GENOMIC DNA]</scope>
    <source>
        <strain evidence="2 3">MB-090624</strain>
    </source>
</reference>
<proteinExistence type="predicted"/>